<proteinExistence type="predicted"/>
<keyword evidence="2" id="KW-1185">Reference proteome</keyword>
<comment type="caution">
    <text evidence="1">The sequence shown here is derived from an EMBL/GenBank/DDBJ whole genome shotgun (WGS) entry which is preliminary data.</text>
</comment>
<evidence type="ECO:0000313" key="2">
    <source>
        <dbReference type="Proteomes" id="UP001596001"/>
    </source>
</evidence>
<name>A0ABV9QHH2_9BURK</name>
<reference evidence="2" key="1">
    <citation type="journal article" date="2019" name="Int. J. Syst. Evol. Microbiol.">
        <title>The Global Catalogue of Microorganisms (GCM) 10K type strain sequencing project: providing services to taxonomists for standard genome sequencing and annotation.</title>
        <authorList>
            <consortium name="The Broad Institute Genomics Platform"/>
            <consortium name="The Broad Institute Genome Sequencing Center for Infectious Disease"/>
            <person name="Wu L."/>
            <person name="Ma J."/>
        </authorList>
    </citation>
    <scope>NUCLEOTIDE SEQUENCE [LARGE SCALE GENOMIC DNA]</scope>
    <source>
        <strain evidence="2">CCUG 49452</strain>
    </source>
</reference>
<dbReference type="RefSeq" id="WP_382434254.1">
    <property type="nucleotide sequence ID" value="NZ_JBHSHJ010000014.1"/>
</dbReference>
<sequence>MHPPLLFIEGVAPLGQAFFHLPLWREYGRAIRVYDLDAQCLEGVQAVLVAGHVDQRALQARQSLLDHYLQQGGSMVINGHVAYPFLPMLRPFVPLAERNMAGLQVQRLMEHPVFRGVDTYDLTYRRGVAGFYGRGHNPLPPGAKAIHGIGPQALPLDWELPLAGAGRLLVHGGNDLWMYAADNTSARRIAPQLLEWLLEGVTV</sequence>
<dbReference type="EMBL" id="JBHSHJ010000014">
    <property type="protein sequence ID" value="MFC4790132.1"/>
    <property type="molecule type" value="Genomic_DNA"/>
</dbReference>
<evidence type="ECO:0000313" key="1">
    <source>
        <dbReference type="EMBL" id="MFC4790132.1"/>
    </source>
</evidence>
<protein>
    <submittedName>
        <fullName evidence="1">Uncharacterized protein</fullName>
    </submittedName>
</protein>
<gene>
    <name evidence="1" type="ORF">ACFO6X_14200</name>
</gene>
<dbReference type="Proteomes" id="UP001596001">
    <property type="component" value="Unassembled WGS sequence"/>
</dbReference>
<accession>A0ABV9QHH2</accession>
<organism evidence="1 2">
    <name type="scientific">Giesbergeria sinuosa</name>
    <dbReference type="NCBI Taxonomy" id="80883"/>
    <lineage>
        <taxon>Bacteria</taxon>
        <taxon>Pseudomonadati</taxon>
        <taxon>Pseudomonadota</taxon>
        <taxon>Betaproteobacteria</taxon>
        <taxon>Burkholderiales</taxon>
        <taxon>Comamonadaceae</taxon>
        <taxon>Giesbergeria</taxon>
    </lineage>
</organism>